<keyword evidence="3" id="KW-1003">Cell membrane</keyword>
<keyword evidence="7" id="KW-0325">Glycoprotein</keyword>
<evidence type="ECO:0000256" key="2">
    <source>
        <dbReference type="ARBA" id="ARBA00004609"/>
    </source>
</evidence>
<accession>A0A1V0FYN2</accession>
<feature type="domain" description="Trypanosome variant surface glycoprotein B-type N-terminal" evidence="9">
    <location>
        <begin position="17"/>
        <end position="171"/>
    </location>
</feature>
<keyword evidence="8" id="KW-0449">Lipoprotein</keyword>
<dbReference type="GO" id="GO:0098552">
    <property type="term" value="C:side of membrane"/>
    <property type="evidence" value="ECO:0007669"/>
    <property type="project" value="UniProtKB-KW"/>
</dbReference>
<evidence type="ECO:0000256" key="1">
    <source>
        <dbReference type="ARBA" id="ARBA00002523"/>
    </source>
</evidence>
<evidence type="ECO:0000256" key="4">
    <source>
        <dbReference type="ARBA" id="ARBA00022622"/>
    </source>
</evidence>
<keyword evidence="5" id="KW-0732">Signal</keyword>
<evidence type="ECO:0000256" key="5">
    <source>
        <dbReference type="ARBA" id="ARBA00022729"/>
    </source>
</evidence>
<dbReference type="EMBL" id="KY404706">
    <property type="protein sequence ID" value="ARB50957.1"/>
    <property type="molecule type" value="Genomic_DNA"/>
</dbReference>
<organism evidence="10">
    <name type="scientific">Trypanosoma brucei</name>
    <dbReference type="NCBI Taxonomy" id="5691"/>
    <lineage>
        <taxon>Eukaryota</taxon>
        <taxon>Discoba</taxon>
        <taxon>Euglenozoa</taxon>
        <taxon>Kinetoplastea</taxon>
        <taxon>Metakinetoplastina</taxon>
        <taxon>Trypanosomatida</taxon>
        <taxon>Trypanosomatidae</taxon>
        <taxon>Trypanosoma</taxon>
    </lineage>
</organism>
<evidence type="ECO:0000313" key="10">
    <source>
        <dbReference type="EMBL" id="ARB50957.1"/>
    </source>
</evidence>
<proteinExistence type="predicted"/>
<dbReference type="Pfam" id="PF13206">
    <property type="entry name" value="VSG_B"/>
    <property type="match status" value="1"/>
</dbReference>
<sequence>MGTAGSTKQFNKKFKTPLAERQKKTILSAMKFLYDRLKETKTEISHHKQQADTQALEARKKMLKVPYSPAHLATTEQTPTLQTEIAHPVAGQFPWADGNRDTNCAKAENEAGKPGMALETDMPCLCIKHENGNDDQCTTGFTPSAANYSSARTNAEAVAAWKELKTKCTNTVVTTDSGTLAD</sequence>
<protein>
    <submittedName>
        <fullName evidence="10">Variant surface glycoprotein</fullName>
    </submittedName>
</protein>
<dbReference type="AlphaFoldDB" id="A0A1V0FYN2"/>
<comment type="subcellular location">
    <subcellularLocation>
        <location evidence="2">Cell membrane</location>
        <topology evidence="2">Lipid-anchor</topology>
        <topology evidence="2">GPI-anchor</topology>
    </subcellularLocation>
</comment>
<reference evidence="10" key="1">
    <citation type="submission" date="2016-12" db="EMBL/GenBank/DDBJ databases">
        <title>Extending the VSGnome of Trypanosoma brucei strain TREU927.</title>
        <authorList>
            <person name="Cross G.A."/>
        </authorList>
    </citation>
    <scope>NUCLEOTIDE SEQUENCE</scope>
    <source>
        <strain evidence="10">Tb927.99.2076</strain>
    </source>
</reference>
<evidence type="ECO:0000256" key="3">
    <source>
        <dbReference type="ARBA" id="ARBA00022475"/>
    </source>
</evidence>
<evidence type="ECO:0000256" key="7">
    <source>
        <dbReference type="ARBA" id="ARBA00023180"/>
    </source>
</evidence>
<dbReference type="GO" id="GO:0005886">
    <property type="term" value="C:plasma membrane"/>
    <property type="evidence" value="ECO:0007669"/>
    <property type="project" value="UniProtKB-SubCell"/>
</dbReference>
<keyword evidence="4" id="KW-0336">GPI-anchor</keyword>
<comment type="function">
    <text evidence="1">VSG forms a coat on the surface of the parasite. The trypanosome evades the immune response of the host by expressing a series of antigenically distinct VSGs from an estimated 1000 VSG genes.</text>
</comment>
<dbReference type="InterPro" id="IPR025932">
    <property type="entry name" value="Trypano_VSG_B_N_dom"/>
</dbReference>
<keyword evidence="6" id="KW-0472">Membrane</keyword>
<name>A0A1V0FYN2_9TRYP</name>
<evidence type="ECO:0000256" key="6">
    <source>
        <dbReference type="ARBA" id="ARBA00023136"/>
    </source>
</evidence>
<evidence type="ECO:0000259" key="9">
    <source>
        <dbReference type="Pfam" id="PF13206"/>
    </source>
</evidence>
<evidence type="ECO:0000256" key="8">
    <source>
        <dbReference type="ARBA" id="ARBA00023288"/>
    </source>
</evidence>